<evidence type="ECO:0000313" key="1">
    <source>
        <dbReference type="EMBL" id="MFD1694936.1"/>
    </source>
</evidence>
<keyword evidence="2" id="KW-1185">Reference proteome</keyword>
<protein>
    <submittedName>
        <fullName evidence="1">Uncharacterized protein</fullName>
    </submittedName>
</protein>
<comment type="caution">
    <text evidence="1">The sequence shown here is derived from an EMBL/GenBank/DDBJ whole genome shotgun (WGS) entry which is preliminary data.</text>
</comment>
<name>A0ABW4JUJ9_9HYPH</name>
<dbReference type="Proteomes" id="UP001597327">
    <property type="component" value="Unassembled WGS sequence"/>
</dbReference>
<gene>
    <name evidence="1" type="ORF">ACFSC7_05355</name>
</gene>
<sequence length="41" mass="4975">MNVFVARTLLVRHRQDFNRDRLPWLPGSLYRLLSEVKKVYS</sequence>
<dbReference type="RefSeq" id="WP_280115322.1">
    <property type="nucleotide sequence ID" value="NZ_JBHUFA010000001.1"/>
</dbReference>
<evidence type="ECO:0000313" key="2">
    <source>
        <dbReference type="Proteomes" id="UP001597327"/>
    </source>
</evidence>
<reference evidence="2" key="1">
    <citation type="journal article" date="2019" name="Int. J. Syst. Evol. Microbiol.">
        <title>The Global Catalogue of Microorganisms (GCM) 10K type strain sequencing project: providing services to taxonomists for standard genome sequencing and annotation.</title>
        <authorList>
            <consortium name="The Broad Institute Genomics Platform"/>
            <consortium name="The Broad Institute Genome Sequencing Center for Infectious Disease"/>
            <person name="Wu L."/>
            <person name="Ma J."/>
        </authorList>
    </citation>
    <scope>NUCLEOTIDE SEQUENCE [LARGE SCALE GENOMIC DNA]</scope>
    <source>
        <strain evidence="2">JCM 3369</strain>
    </source>
</reference>
<dbReference type="EMBL" id="JBHUFA010000001">
    <property type="protein sequence ID" value="MFD1694936.1"/>
    <property type="molecule type" value="Genomic_DNA"/>
</dbReference>
<accession>A0ABW4JUJ9</accession>
<organism evidence="1 2">
    <name type="scientific">Roseibium aestuarii</name>
    <dbReference type="NCBI Taxonomy" id="2600299"/>
    <lineage>
        <taxon>Bacteria</taxon>
        <taxon>Pseudomonadati</taxon>
        <taxon>Pseudomonadota</taxon>
        <taxon>Alphaproteobacteria</taxon>
        <taxon>Hyphomicrobiales</taxon>
        <taxon>Stappiaceae</taxon>
        <taxon>Roseibium</taxon>
    </lineage>
</organism>
<proteinExistence type="predicted"/>